<name>A0A4C1TGZ2_EUMVA</name>
<dbReference type="OrthoDB" id="6939261at2759"/>
<sequence length="223" mass="24847">MSRPLTDKSKEEILNEDSDSESVIDGRSEEGCSDSEIISDCEDPVALDSDANEYVDFDTQASSSESEDRGFRDVVEFLNHKGFNVLMPAFKGNKLQLSTEEANISRNITKIRWVVKAVHVSINETDSSTQRQENERNGTENVTNTVEAPPPKRNKKKNKDDIGVELLNILNKNVELKKAEEHEDRLSLLLVGFPNYGSRPNIEWALPIVPTVRASGQAAGDDD</sequence>
<accession>A0A4C1TGZ2</accession>
<feature type="region of interest" description="Disordered" evidence="1">
    <location>
        <begin position="125"/>
        <end position="159"/>
    </location>
</feature>
<feature type="region of interest" description="Disordered" evidence="1">
    <location>
        <begin position="1"/>
        <end position="38"/>
    </location>
</feature>
<evidence type="ECO:0000313" key="2">
    <source>
        <dbReference type="EMBL" id="GBP12687.1"/>
    </source>
</evidence>
<dbReference type="Proteomes" id="UP000299102">
    <property type="component" value="Unassembled WGS sequence"/>
</dbReference>
<proteinExistence type="predicted"/>
<reference evidence="2 3" key="1">
    <citation type="journal article" date="2019" name="Commun. Biol.">
        <title>The bagworm genome reveals a unique fibroin gene that provides high tensile strength.</title>
        <authorList>
            <person name="Kono N."/>
            <person name="Nakamura H."/>
            <person name="Ohtoshi R."/>
            <person name="Tomita M."/>
            <person name="Numata K."/>
            <person name="Arakawa K."/>
        </authorList>
    </citation>
    <scope>NUCLEOTIDE SEQUENCE [LARGE SCALE GENOMIC DNA]</scope>
</reference>
<protein>
    <submittedName>
        <fullName evidence="2">Uncharacterized protein</fullName>
    </submittedName>
</protein>
<evidence type="ECO:0000313" key="3">
    <source>
        <dbReference type="Proteomes" id="UP000299102"/>
    </source>
</evidence>
<gene>
    <name evidence="2" type="ORF">EVAR_10331_1</name>
</gene>
<dbReference type="AlphaFoldDB" id="A0A4C1TGZ2"/>
<organism evidence="2 3">
    <name type="scientific">Eumeta variegata</name>
    <name type="common">Bagworm moth</name>
    <name type="synonym">Eumeta japonica</name>
    <dbReference type="NCBI Taxonomy" id="151549"/>
    <lineage>
        <taxon>Eukaryota</taxon>
        <taxon>Metazoa</taxon>
        <taxon>Ecdysozoa</taxon>
        <taxon>Arthropoda</taxon>
        <taxon>Hexapoda</taxon>
        <taxon>Insecta</taxon>
        <taxon>Pterygota</taxon>
        <taxon>Neoptera</taxon>
        <taxon>Endopterygota</taxon>
        <taxon>Lepidoptera</taxon>
        <taxon>Glossata</taxon>
        <taxon>Ditrysia</taxon>
        <taxon>Tineoidea</taxon>
        <taxon>Psychidae</taxon>
        <taxon>Oiketicinae</taxon>
        <taxon>Eumeta</taxon>
    </lineage>
</organism>
<keyword evidence="3" id="KW-1185">Reference proteome</keyword>
<evidence type="ECO:0000256" key="1">
    <source>
        <dbReference type="SAM" id="MobiDB-lite"/>
    </source>
</evidence>
<feature type="compositionally biased region" description="Basic and acidic residues" evidence="1">
    <location>
        <begin position="1"/>
        <end position="13"/>
    </location>
</feature>
<dbReference type="EMBL" id="BGZK01000052">
    <property type="protein sequence ID" value="GBP12687.1"/>
    <property type="molecule type" value="Genomic_DNA"/>
</dbReference>
<comment type="caution">
    <text evidence="2">The sequence shown here is derived from an EMBL/GenBank/DDBJ whole genome shotgun (WGS) entry which is preliminary data.</text>
</comment>